<sequence>MPYMFGGLVVLNALMLGYYLFLKQPSPTQSVQQAKTDLVQPVEFSNSAVYIPPRIGTKE</sequence>
<dbReference type="Proteomes" id="UP001501787">
    <property type="component" value="Unassembled WGS sequence"/>
</dbReference>
<evidence type="ECO:0000313" key="2">
    <source>
        <dbReference type="EMBL" id="GAA0322797.1"/>
    </source>
</evidence>
<comment type="caution">
    <text evidence="2">The sequence shown here is derived from an EMBL/GenBank/DDBJ whole genome shotgun (WGS) entry which is preliminary data.</text>
</comment>
<dbReference type="RefSeq" id="WP_201504649.1">
    <property type="nucleotide sequence ID" value="NZ_BAAAFR010000008.1"/>
</dbReference>
<gene>
    <name evidence="2" type="ORF">GCM10009129_20770</name>
</gene>
<feature type="transmembrane region" description="Helical" evidence="1">
    <location>
        <begin position="6"/>
        <end position="22"/>
    </location>
</feature>
<keyword evidence="1" id="KW-0472">Membrane</keyword>
<proteinExistence type="predicted"/>
<organism evidence="2 3">
    <name type="scientific">Psychrobacter aestuarii</name>
    <dbReference type="NCBI Taxonomy" id="556327"/>
    <lineage>
        <taxon>Bacteria</taxon>
        <taxon>Pseudomonadati</taxon>
        <taxon>Pseudomonadota</taxon>
        <taxon>Gammaproteobacteria</taxon>
        <taxon>Moraxellales</taxon>
        <taxon>Moraxellaceae</taxon>
        <taxon>Psychrobacter</taxon>
    </lineage>
</organism>
<name>A0ABN0W239_9GAMM</name>
<keyword evidence="3" id="KW-1185">Reference proteome</keyword>
<keyword evidence="1" id="KW-0812">Transmembrane</keyword>
<keyword evidence="1" id="KW-1133">Transmembrane helix</keyword>
<protein>
    <submittedName>
        <fullName evidence="2">Uncharacterized protein</fullName>
    </submittedName>
</protein>
<accession>A0ABN0W239</accession>
<dbReference type="EMBL" id="BAAAFR010000008">
    <property type="protein sequence ID" value="GAA0322797.1"/>
    <property type="molecule type" value="Genomic_DNA"/>
</dbReference>
<reference evidence="2 3" key="1">
    <citation type="journal article" date="2019" name="Int. J. Syst. Evol. Microbiol.">
        <title>The Global Catalogue of Microorganisms (GCM) 10K type strain sequencing project: providing services to taxonomists for standard genome sequencing and annotation.</title>
        <authorList>
            <consortium name="The Broad Institute Genomics Platform"/>
            <consortium name="The Broad Institute Genome Sequencing Center for Infectious Disease"/>
            <person name="Wu L."/>
            <person name="Ma J."/>
        </authorList>
    </citation>
    <scope>NUCLEOTIDE SEQUENCE [LARGE SCALE GENOMIC DNA]</scope>
    <source>
        <strain evidence="2 3">JCM 16343</strain>
    </source>
</reference>
<evidence type="ECO:0000313" key="3">
    <source>
        <dbReference type="Proteomes" id="UP001501787"/>
    </source>
</evidence>
<evidence type="ECO:0000256" key="1">
    <source>
        <dbReference type="SAM" id="Phobius"/>
    </source>
</evidence>